<evidence type="ECO:0000256" key="3">
    <source>
        <dbReference type="ARBA" id="ARBA00001972"/>
    </source>
</evidence>
<keyword evidence="11" id="KW-0418">Kinase</keyword>
<dbReference type="InterPro" id="IPR043129">
    <property type="entry name" value="ATPase_NBD"/>
</dbReference>
<accession>A9B9G5</accession>
<dbReference type="KEGG" id="pmj:P9211_00891"/>
<dbReference type="HOGENOM" id="CLU_066627_2_1_3"/>
<protein>
    <recommendedName>
        <fullName evidence="16">Type III pantothenate kinase</fullName>
        <ecNumber evidence="7">2.7.1.33</ecNumber>
    </recommendedName>
</protein>
<dbReference type="PANTHER" id="PTHR34265:SF1">
    <property type="entry name" value="TYPE III PANTOTHENATE KINASE"/>
    <property type="match status" value="1"/>
</dbReference>
<dbReference type="UniPathway" id="UPA00241">
    <property type="reaction ID" value="UER00352"/>
</dbReference>
<comment type="similarity">
    <text evidence="15">Belongs to the type III pantothenate kinase family.</text>
</comment>
<evidence type="ECO:0000256" key="16">
    <source>
        <dbReference type="ARBA" id="ARBA00040883"/>
    </source>
</evidence>
<gene>
    <name evidence="17" type="ordered locus">P9211_00891</name>
</gene>
<evidence type="ECO:0000256" key="9">
    <source>
        <dbReference type="ARBA" id="ARBA00022679"/>
    </source>
</evidence>
<dbReference type="SUPFAM" id="SSF53067">
    <property type="entry name" value="Actin-like ATPase domain"/>
    <property type="match status" value="1"/>
</dbReference>
<dbReference type="Pfam" id="PF03309">
    <property type="entry name" value="Pan_kinase"/>
    <property type="match status" value="1"/>
</dbReference>
<comment type="pathway">
    <text evidence="5">Cofactor biosynthesis; coenzyme A biosynthesis; CoA from (R)-pantothenate: step 1/5.</text>
</comment>
<evidence type="ECO:0000256" key="11">
    <source>
        <dbReference type="ARBA" id="ARBA00022777"/>
    </source>
</evidence>
<name>A9B9G5_PROM4</name>
<keyword evidence="9 17" id="KW-0808">Transferase</keyword>
<keyword evidence="14" id="KW-0173">Coenzyme A biosynthesis</keyword>
<evidence type="ECO:0000256" key="4">
    <source>
        <dbReference type="ARBA" id="ARBA00004496"/>
    </source>
</evidence>
<dbReference type="GO" id="GO:0005737">
    <property type="term" value="C:cytoplasm"/>
    <property type="evidence" value="ECO:0007669"/>
    <property type="project" value="UniProtKB-SubCell"/>
</dbReference>
<dbReference type="EC" id="2.7.1.33" evidence="7"/>
<evidence type="ECO:0000256" key="5">
    <source>
        <dbReference type="ARBA" id="ARBA00005225"/>
    </source>
</evidence>
<comment type="catalytic activity">
    <reaction evidence="1">
        <text>(R)-pantothenate + ATP = (R)-4'-phosphopantothenate + ADP + H(+)</text>
        <dbReference type="Rhea" id="RHEA:16373"/>
        <dbReference type="ChEBI" id="CHEBI:10986"/>
        <dbReference type="ChEBI" id="CHEBI:15378"/>
        <dbReference type="ChEBI" id="CHEBI:29032"/>
        <dbReference type="ChEBI" id="CHEBI:30616"/>
        <dbReference type="ChEBI" id="CHEBI:456216"/>
        <dbReference type="EC" id="2.7.1.33"/>
    </reaction>
</comment>
<sequence>MKEKKCCLLIGNTRWHWALENNNSWSFTHTQPSLSNLKSDLFSICKWAAVGPVPKNHFLTSSTQLKITEVPLLKLPLWLGIDRALAGWQAFQKAKAKNMHSNGLLIADAGTILSLTKITSTGEFDGGQLIPGLRLQQSAMANGTENLNQITQTNIPPEEFPMGTEEAMIKGSLNSLLGTLLITQREEKIPIWLCGGDSELLLEHLQALEIDVNHCPNLVLEGMINLIN</sequence>
<evidence type="ECO:0000313" key="17">
    <source>
        <dbReference type="EMBL" id="ABX08020.1"/>
    </source>
</evidence>
<evidence type="ECO:0000256" key="1">
    <source>
        <dbReference type="ARBA" id="ARBA00001206"/>
    </source>
</evidence>
<dbReference type="GO" id="GO:0005524">
    <property type="term" value="F:ATP binding"/>
    <property type="evidence" value="ECO:0007669"/>
    <property type="project" value="UniProtKB-KW"/>
</dbReference>
<keyword evidence="10" id="KW-0547">Nucleotide-binding</keyword>
<dbReference type="STRING" id="93059.P9211_00891"/>
<evidence type="ECO:0000256" key="7">
    <source>
        <dbReference type="ARBA" id="ARBA00012102"/>
    </source>
</evidence>
<proteinExistence type="inferred from homology"/>
<evidence type="ECO:0000313" key="18">
    <source>
        <dbReference type="Proteomes" id="UP000000788"/>
    </source>
</evidence>
<comment type="subunit">
    <text evidence="6">Homodimer.</text>
</comment>
<comment type="cofactor">
    <cofactor evidence="2">
        <name>K(+)</name>
        <dbReference type="ChEBI" id="CHEBI:29103"/>
    </cofactor>
</comment>
<dbReference type="Proteomes" id="UP000000788">
    <property type="component" value="Chromosome"/>
</dbReference>
<dbReference type="PANTHER" id="PTHR34265">
    <property type="entry name" value="TYPE III PANTOTHENATE KINASE"/>
    <property type="match status" value="1"/>
</dbReference>
<keyword evidence="18" id="KW-1185">Reference proteome</keyword>
<comment type="cofactor">
    <cofactor evidence="3">
        <name>NH4(+)</name>
        <dbReference type="ChEBI" id="CHEBI:28938"/>
    </cofactor>
</comment>
<dbReference type="AlphaFoldDB" id="A9B9G5"/>
<reference evidence="17 18" key="1">
    <citation type="journal article" date="2007" name="PLoS Genet.">
        <title>Patterns and implications of gene gain and loss in the evolution of Prochlorococcus.</title>
        <authorList>
            <person name="Kettler G.C."/>
            <person name="Martiny A.C."/>
            <person name="Huang K."/>
            <person name="Zucker J."/>
            <person name="Coleman M.L."/>
            <person name="Rodrigue S."/>
            <person name="Chen F."/>
            <person name="Lapidus A."/>
            <person name="Ferriera S."/>
            <person name="Johnson J."/>
            <person name="Steglich C."/>
            <person name="Church G.M."/>
            <person name="Richardson P."/>
            <person name="Chisholm S.W."/>
        </authorList>
    </citation>
    <scope>NUCLEOTIDE SEQUENCE [LARGE SCALE GENOMIC DNA]</scope>
    <source>
        <strain evidence="18">MIT 9211</strain>
    </source>
</reference>
<dbReference type="InterPro" id="IPR004619">
    <property type="entry name" value="Type_III_PanK"/>
</dbReference>
<dbReference type="GO" id="GO:0004594">
    <property type="term" value="F:pantothenate kinase activity"/>
    <property type="evidence" value="ECO:0007669"/>
    <property type="project" value="UniProtKB-EC"/>
</dbReference>
<evidence type="ECO:0000256" key="15">
    <source>
        <dbReference type="ARBA" id="ARBA00038036"/>
    </source>
</evidence>
<evidence type="ECO:0000256" key="8">
    <source>
        <dbReference type="ARBA" id="ARBA00022490"/>
    </source>
</evidence>
<dbReference type="RefSeq" id="WP_012194645.1">
    <property type="nucleotide sequence ID" value="NC_009976.1"/>
</dbReference>
<organism evidence="17 18">
    <name type="scientific">Prochlorococcus marinus (strain MIT 9211)</name>
    <dbReference type="NCBI Taxonomy" id="93059"/>
    <lineage>
        <taxon>Bacteria</taxon>
        <taxon>Bacillati</taxon>
        <taxon>Cyanobacteriota</taxon>
        <taxon>Cyanophyceae</taxon>
        <taxon>Synechococcales</taxon>
        <taxon>Prochlorococcaceae</taxon>
        <taxon>Prochlorococcus</taxon>
    </lineage>
</organism>
<comment type="subcellular location">
    <subcellularLocation>
        <location evidence="4">Cytoplasm</location>
    </subcellularLocation>
</comment>
<evidence type="ECO:0000256" key="10">
    <source>
        <dbReference type="ARBA" id="ARBA00022741"/>
    </source>
</evidence>
<keyword evidence="13" id="KW-0630">Potassium</keyword>
<dbReference type="eggNOG" id="COG1521">
    <property type="taxonomic scope" value="Bacteria"/>
</dbReference>
<evidence type="ECO:0000256" key="13">
    <source>
        <dbReference type="ARBA" id="ARBA00022958"/>
    </source>
</evidence>
<keyword evidence="12" id="KW-0067">ATP-binding</keyword>
<dbReference type="OrthoDB" id="482945at2"/>
<dbReference type="EMBL" id="CP000878">
    <property type="protein sequence ID" value="ABX08020.1"/>
    <property type="molecule type" value="Genomic_DNA"/>
</dbReference>
<evidence type="ECO:0000256" key="6">
    <source>
        <dbReference type="ARBA" id="ARBA00011738"/>
    </source>
</evidence>
<evidence type="ECO:0000256" key="12">
    <source>
        <dbReference type="ARBA" id="ARBA00022840"/>
    </source>
</evidence>
<dbReference type="Gene3D" id="3.30.420.40">
    <property type="match status" value="1"/>
</dbReference>
<dbReference type="GO" id="GO:0015937">
    <property type="term" value="P:coenzyme A biosynthetic process"/>
    <property type="evidence" value="ECO:0007669"/>
    <property type="project" value="UniProtKB-UniPathway"/>
</dbReference>
<evidence type="ECO:0000256" key="2">
    <source>
        <dbReference type="ARBA" id="ARBA00001958"/>
    </source>
</evidence>
<evidence type="ECO:0000256" key="14">
    <source>
        <dbReference type="ARBA" id="ARBA00022993"/>
    </source>
</evidence>
<keyword evidence="8" id="KW-0963">Cytoplasm</keyword>